<feature type="transmembrane region" description="Helical" evidence="1">
    <location>
        <begin position="226"/>
        <end position="245"/>
    </location>
</feature>
<feature type="transmembrane region" description="Helical" evidence="1">
    <location>
        <begin position="104"/>
        <end position="123"/>
    </location>
</feature>
<gene>
    <name evidence="2" type="ORF">CVIRNUC_002208</name>
</gene>
<name>A0AAV1HWR3_9CHLO</name>
<evidence type="ECO:0008006" key="4">
    <source>
        <dbReference type="Google" id="ProtNLM"/>
    </source>
</evidence>
<feature type="transmembrane region" description="Helical" evidence="1">
    <location>
        <begin position="350"/>
        <end position="374"/>
    </location>
</feature>
<dbReference type="EMBL" id="CAUYUE010000003">
    <property type="protein sequence ID" value="CAK0753268.1"/>
    <property type="molecule type" value="Genomic_DNA"/>
</dbReference>
<feature type="transmembrane region" description="Helical" evidence="1">
    <location>
        <begin position="311"/>
        <end position="330"/>
    </location>
</feature>
<organism evidence="2 3">
    <name type="scientific">Coccomyxa viridis</name>
    <dbReference type="NCBI Taxonomy" id="1274662"/>
    <lineage>
        <taxon>Eukaryota</taxon>
        <taxon>Viridiplantae</taxon>
        <taxon>Chlorophyta</taxon>
        <taxon>core chlorophytes</taxon>
        <taxon>Trebouxiophyceae</taxon>
        <taxon>Trebouxiophyceae incertae sedis</taxon>
        <taxon>Coccomyxaceae</taxon>
        <taxon>Coccomyxa</taxon>
    </lineage>
</organism>
<dbReference type="AlphaFoldDB" id="A0AAV1HWR3"/>
<keyword evidence="1" id="KW-1133">Transmembrane helix</keyword>
<keyword evidence="3" id="KW-1185">Reference proteome</keyword>
<keyword evidence="1" id="KW-0472">Membrane</keyword>
<dbReference type="PANTHER" id="PTHR43596">
    <property type="entry name" value="ADP,ATP CARRIER PROTEIN"/>
    <property type="match status" value="1"/>
</dbReference>
<comment type="caution">
    <text evidence="2">The sequence shown here is derived from an EMBL/GenBank/DDBJ whole genome shotgun (WGS) entry which is preliminary data.</text>
</comment>
<evidence type="ECO:0000313" key="3">
    <source>
        <dbReference type="Proteomes" id="UP001314263"/>
    </source>
</evidence>
<sequence>MINSRETPDSTIRLAPVFYTVIRRVVDVRPEEAELLLTGFLSLSCVLAAYFVVVPIRDEAAVSLGKAVLPTLFCLSLLVTLIATPLAAEFLLRAGVSRCRAVRQLFSIFAGSFVVFFVAYTVVAPSSTDVATSGLKAAERPLSEDASGAQAAQALTHAQVMVRAAFFLWLTAVNLVALSSVWARIAEVFDSSASKRLFGFLGAGATCGQLAGSLVAAWMLRAGAAGGARAAHVQALPMLASAALLEGAGRCLASLKPAPGSSAAKIPCSTHQKVPDCGVLQGHRSESMKVKAWRSISRLWDGFRSIRASRYLSMLTVYIILNTTISSMMYFEKTMVVASAAADAASRMAIFATINSVSAVVIAVLQLSATGFLLTRLKLPAALAASALFTAGLMAAIAAHPSPALVGGGEVLRKVINYVLTRPAREALFTVVSDAEMYKAKLCIDTVVVRVGDTVAAGLFQVLEGILSAGPSVCALAAVPVCIASAAVAYSLGLKHEKLAAKQHRTGHVPVSNSPKQSV</sequence>
<dbReference type="Proteomes" id="UP001314263">
    <property type="component" value="Unassembled WGS sequence"/>
</dbReference>
<accession>A0AAV1HWR3</accession>
<feature type="transmembrane region" description="Helical" evidence="1">
    <location>
        <begin position="33"/>
        <end position="56"/>
    </location>
</feature>
<evidence type="ECO:0000256" key="1">
    <source>
        <dbReference type="SAM" id="Phobius"/>
    </source>
</evidence>
<feature type="transmembrane region" description="Helical" evidence="1">
    <location>
        <begin position="197"/>
        <end position="220"/>
    </location>
</feature>
<keyword evidence="1" id="KW-0812">Transmembrane</keyword>
<feature type="transmembrane region" description="Helical" evidence="1">
    <location>
        <begin position="68"/>
        <end position="92"/>
    </location>
</feature>
<feature type="transmembrane region" description="Helical" evidence="1">
    <location>
        <begin position="381"/>
        <end position="399"/>
    </location>
</feature>
<feature type="transmembrane region" description="Helical" evidence="1">
    <location>
        <begin position="166"/>
        <end position="185"/>
    </location>
</feature>
<proteinExistence type="predicted"/>
<reference evidence="2 3" key="1">
    <citation type="submission" date="2023-10" db="EMBL/GenBank/DDBJ databases">
        <authorList>
            <person name="Maclean D."/>
            <person name="Macfadyen A."/>
        </authorList>
    </citation>
    <scope>NUCLEOTIDE SEQUENCE [LARGE SCALE GENOMIC DNA]</scope>
</reference>
<feature type="transmembrane region" description="Helical" evidence="1">
    <location>
        <begin position="469"/>
        <end position="492"/>
    </location>
</feature>
<dbReference type="PANTHER" id="PTHR43596:SF1">
    <property type="entry name" value="ADP,ATP CARRIER PROTEIN"/>
    <property type="match status" value="1"/>
</dbReference>
<protein>
    <recommendedName>
        <fullName evidence="4">ADP,ATP carrier protein</fullName>
    </recommendedName>
</protein>
<evidence type="ECO:0000313" key="2">
    <source>
        <dbReference type="EMBL" id="CAK0753268.1"/>
    </source>
</evidence>